<keyword evidence="3 9" id="KW-0436">Ligase</keyword>
<organism evidence="12 13">
    <name type="scientific">Candidatus Dojkabacteria bacterium</name>
    <dbReference type="NCBI Taxonomy" id="2099670"/>
    <lineage>
        <taxon>Bacteria</taxon>
        <taxon>Candidatus Dojkabacteria</taxon>
    </lineage>
</organism>
<dbReference type="GO" id="GO:0008270">
    <property type="term" value="F:zinc ion binding"/>
    <property type="evidence" value="ECO:0007669"/>
    <property type="project" value="InterPro"/>
</dbReference>
<dbReference type="Proteomes" id="UP000748332">
    <property type="component" value="Unassembled WGS sequence"/>
</dbReference>
<dbReference type="CDD" id="cd00808">
    <property type="entry name" value="GluRS_core"/>
    <property type="match status" value="1"/>
</dbReference>
<keyword evidence="4 9" id="KW-0547">Nucleotide-binding</keyword>
<sequence>MSTTSQHKNEVRVRAAPSPTGRVHVGTLRTFLYDYLLAKKYNGSNILRVEDTDEKRKVVRGTEAIIEVMKLFGIDYDEGPHVGGDYGPYIQTERKSLYNKYAEELVSKGHAYHCFCAEERLQKLRDSQIEAKKPPGYDRKCRSISPEDAAEMKKAGKPYVIRLKVPLEGTTVFHDEVLGDVKFKNSNVIDPILLKSDGLPTYHLAVVVDDFLMKITHVLRGLEWLPSAPIHKLLYEYFEWDMPKFVHLSLILNPDGKGKLSKRKGALPAVSYLRKGYLPEAMNNYFALIGWAPRPNEANEDDVYTMAELIERFDIDRLHKQPGRFDPKKFDAISGKHIRRLDSKELVEKVLYWAKNYVLTEFITDGIDEMPEWEGDIKNKVKRYLPLWEADLDFFEKALSLVHERLIYFSEIPELLAYLYNKTLVWTDNDWKLQDHSKAEVASALGGMLEVFGQLYITEKVSHEKWESAIRGYADKIGWKHGEVFMALRSAVTGKLQSPPLFESFEVLGWEKTKQHIEDAI</sequence>
<feature type="domain" description="Glutamyl/glutaminyl-tRNA synthetase class Ib catalytic" evidence="10">
    <location>
        <begin position="10"/>
        <end position="331"/>
    </location>
</feature>
<evidence type="ECO:0000256" key="8">
    <source>
        <dbReference type="ARBA" id="ARBA00030865"/>
    </source>
</evidence>
<evidence type="ECO:0000256" key="6">
    <source>
        <dbReference type="ARBA" id="ARBA00022917"/>
    </source>
</evidence>
<dbReference type="PROSITE" id="PS00178">
    <property type="entry name" value="AA_TRNA_LIGASE_I"/>
    <property type="match status" value="1"/>
</dbReference>
<reference evidence="12" key="1">
    <citation type="submission" date="2020-04" db="EMBL/GenBank/DDBJ databases">
        <authorList>
            <person name="Zhang T."/>
        </authorList>
    </citation>
    <scope>NUCLEOTIDE SEQUENCE</scope>
    <source>
        <strain evidence="12">HKST-UBA16</strain>
    </source>
</reference>
<dbReference type="InterPro" id="IPR020751">
    <property type="entry name" value="aa-tRNA-synth_I_codon-bd_sub2"/>
</dbReference>
<evidence type="ECO:0000259" key="11">
    <source>
        <dbReference type="Pfam" id="PF19269"/>
    </source>
</evidence>
<evidence type="ECO:0000313" key="12">
    <source>
        <dbReference type="EMBL" id="MCA9374746.1"/>
    </source>
</evidence>
<dbReference type="HAMAP" id="MF_00022">
    <property type="entry name" value="Glu_tRNA_synth_type1"/>
    <property type="match status" value="1"/>
</dbReference>
<dbReference type="GO" id="GO:0006424">
    <property type="term" value="P:glutamyl-tRNA aminoacylation"/>
    <property type="evidence" value="ECO:0007669"/>
    <property type="project" value="InterPro"/>
</dbReference>
<dbReference type="InterPro" id="IPR020058">
    <property type="entry name" value="Glu/Gln-tRNA-synth_Ib_cat-dom"/>
</dbReference>
<dbReference type="FunFam" id="3.40.50.620:FF:000045">
    <property type="entry name" value="Glutamate--tRNA ligase, mitochondrial"/>
    <property type="match status" value="1"/>
</dbReference>
<dbReference type="Pfam" id="PF00749">
    <property type="entry name" value="tRNA-synt_1c"/>
    <property type="match status" value="1"/>
</dbReference>
<dbReference type="NCBIfam" id="TIGR00464">
    <property type="entry name" value="gltX_bact"/>
    <property type="match status" value="1"/>
</dbReference>
<comment type="caution">
    <text evidence="12">The sequence shown here is derived from an EMBL/GenBank/DDBJ whole genome shotgun (WGS) entry which is preliminary data.</text>
</comment>
<dbReference type="GO" id="GO:0004818">
    <property type="term" value="F:glutamate-tRNA ligase activity"/>
    <property type="evidence" value="ECO:0007669"/>
    <property type="project" value="UniProtKB-EC"/>
</dbReference>
<dbReference type="InterPro" id="IPR000924">
    <property type="entry name" value="Glu/Gln-tRNA-synth"/>
</dbReference>
<dbReference type="GO" id="GO:0005829">
    <property type="term" value="C:cytosol"/>
    <property type="evidence" value="ECO:0007669"/>
    <property type="project" value="TreeGrafter"/>
</dbReference>
<dbReference type="Pfam" id="PF19269">
    <property type="entry name" value="Anticodon_2"/>
    <property type="match status" value="1"/>
</dbReference>
<dbReference type="EMBL" id="JAGQLM010000013">
    <property type="protein sequence ID" value="MCA9374746.1"/>
    <property type="molecule type" value="Genomic_DNA"/>
</dbReference>
<dbReference type="SUPFAM" id="SSF52374">
    <property type="entry name" value="Nucleotidylyl transferase"/>
    <property type="match status" value="1"/>
</dbReference>
<dbReference type="AlphaFoldDB" id="A0A955KWA3"/>
<gene>
    <name evidence="12" type="ORF">KC622_00275</name>
</gene>
<name>A0A955KWA3_9BACT</name>
<keyword evidence="6 9" id="KW-0648">Protein biosynthesis</keyword>
<dbReference type="InterPro" id="IPR004527">
    <property type="entry name" value="Glu-tRNA-ligase_bac/mito"/>
</dbReference>
<dbReference type="InterPro" id="IPR045462">
    <property type="entry name" value="aa-tRNA-synth_I_cd-bd"/>
</dbReference>
<dbReference type="PANTHER" id="PTHR43311">
    <property type="entry name" value="GLUTAMATE--TRNA LIGASE"/>
    <property type="match status" value="1"/>
</dbReference>
<evidence type="ECO:0000313" key="13">
    <source>
        <dbReference type="Proteomes" id="UP000748332"/>
    </source>
</evidence>
<protein>
    <recommendedName>
        <fullName evidence="2">glutamate--tRNA ligase</fullName>
        <ecNumber evidence="2">6.1.1.17</ecNumber>
    </recommendedName>
    <alternativeName>
        <fullName evidence="8">Glutamyl-tRNA synthetase</fullName>
    </alternativeName>
</protein>
<evidence type="ECO:0000259" key="10">
    <source>
        <dbReference type="Pfam" id="PF00749"/>
    </source>
</evidence>
<evidence type="ECO:0000256" key="7">
    <source>
        <dbReference type="ARBA" id="ARBA00023146"/>
    </source>
</evidence>
<accession>A0A955KWA3</accession>
<dbReference type="EC" id="6.1.1.17" evidence="2"/>
<dbReference type="GO" id="GO:0005524">
    <property type="term" value="F:ATP binding"/>
    <property type="evidence" value="ECO:0007669"/>
    <property type="project" value="UniProtKB-KW"/>
</dbReference>
<dbReference type="PRINTS" id="PR00987">
    <property type="entry name" value="TRNASYNTHGLU"/>
</dbReference>
<dbReference type="GO" id="GO:0000049">
    <property type="term" value="F:tRNA binding"/>
    <property type="evidence" value="ECO:0007669"/>
    <property type="project" value="InterPro"/>
</dbReference>
<dbReference type="PANTHER" id="PTHR43311:SF2">
    <property type="entry name" value="GLUTAMATE--TRNA LIGASE, MITOCHONDRIAL-RELATED"/>
    <property type="match status" value="1"/>
</dbReference>
<dbReference type="InterPro" id="IPR001412">
    <property type="entry name" value="aa-tRNA-synth_I_CS"/>
</dbReference>
<evidence type="ECO:0000256" key="3">
    <source>
        <dbReference type="ARBA" id="ARBA00022598"/>
    </source>
</evidence>
<keyword evidence="5 9" id="KW-0067">ATP-binding</keyword>
<dbReference type="InterPro" id="IPR008925">
    <property type="entry name" value="aa_tRNA-synth_I_cd-bd_sf"/>
</dbReference>
<comment type="similarity">
    <text evidence="1">Belongs to the class-I aminoacyl-tRNA synthetase family. Glutamate--tRNA ligase type 1 subfamily.</text>
</comment>
<dbReference type="InterPro" id="IPR033910">
    <property type="entry name" value="GluRS_core"/>
</dbReference>
<evidence type="ECO:0000256" key="5">
    <source>
        <dbReference type="ARBA" id="ARBA00022840"/>
    </source>
</evidence>
<dbReference type="Gene3D" id="1.10.10.350">
    <property type="match status" value="1"/>
</dbReference>
<evidence type="ECO:0000256" key="2">
    <source>
        <dbReference type="ARBA" id="ARBA00012835"/>
    </source>
</evidence>
<feature type="domain" description="Aminoacyl-tRNA synthetase class I anticodon-binding" evidence="11">
    <location>
        <begin position="382"/>
        <end position="521"/>
    </location>
</feature>
<dbReference type="Gene3D" id="3.40.50.620">
    <property type="entry name" value="HUPs"/>
    <property type="match status" value="1"/>
</dbReference>
<dbReference type="InterPro" id="IPR049940">
    <property type="entry name" value="GluQ/Sye"/>
</dbReference>
<evidence type="ECO:0000256" key="4">
    <source>
        <dbReference type="ARBA" id="ARBA00022741"/>
    </source>
</evidence>
<evidence type="ECO:0000256" key="9">
    <source>
        <dbReference type="RuleBase" id="RU363037"/>
    </source>
</evidence>
<keyword evidence="7 9" id="KW-0030">Aminoacyl-tRNA synthetase</keyword>
<reference evidence="12" key="2">
    <citation type="journal article" date="2021" name="Microbiome">
        <title>Successional dynamics and alternative stable states in a saline activated sludge microbial community over 9 years.</title>
        <authorList>
            <person name="Wang Y."/>
            <person name="Ye J."/>
            <person name="Ju F."/>
            <person name="Liu L."/>
            <person name="Boyd J.A."/>
            <person name="Deng Y."/>
            <person name="Parks D.H."/>
            <person name="Jiang X."/>
            <person name="Yin X."/>
            <person name="Woodcroft B.J."/>
            <person name="Tyson G.W."/>
            <person name="Hugenholtz P."/>
            <person name="Polz M.F."/>
            <person name="Zhang T."/>
        </authorList>
    </citation>
    <scope>NUCLEOTIDE SEQUENCE</scope>
    <source>
        <strain evidence="12">HKST-UBA16</strain>
    </source>
</reference>
<proteinExistence type="inferred from homology"/>
<dbReference type="SUPFAM" id="SSF48163">
    <property type="entry name" value="An anticodon-binding domain of class I aminoacyl-tRNA synthetases"/>
    <property type="match status" value="1"/>
</dbReference>
<dbReference type="InterPro" id="IPR014729">
    <property type="entry name" value="Rossmann-like_a/b/a_fold"/>
</dbReference>
<evidence type="ECO:0000256" key="1">
    <source>
        <dbReference type="ARBA" id="ARBA00007894"/>
    </source>
</evidence>
<feature type="non-terminal residue" evidence="12">
    <location>
        <position position="521"/>
    </location>
</feature>